<name>A0A5D0NIE7_9ACTN</name>
<dbReference type="STRING" id="1220554.GCA_001552135_05902"/>
<feature type="domain" description="Rieske" evidence="5">
    <location>
        <begin position="118"/>
        <end position="213"/>
    </location>
</feature>
<gene>
    <name evidence="6" type="ORF">FXF69_24485</name>
</gene>
<proteinExistence type="predicted"/>
<evidence type="ECO:0000256" key="4">
    <source>
        <dbReference type="ARBA" id="ARBA00023014"/>
    </source>
</evidence>
<keyword evidence="1" id="KW-0001">2Fe-2S</keyword>
<dbReference type="GO" id="GO:0046872">
    <property type="term" value="F:metal ion binding"/>
    <property type="evidence" value="ECO:0007669"/>
    <property type="project" value="UniProtKB-KW"/>
</dbReference>
<dbReference type="EMBL" id="VSFG01000005">
    <property type="protein sequence ID" value="TYB44114.1"/>
    <property type="molecule type" value="Genomic_DNA"/>
</dbReference>
<accession>A0A5D0NIE7</accession>
<dbReference type="Gene3D" id="2.102.10.10">
    <property type="entry name" value="Rieske [2Fe-2S] iron-sulphur domain"/>
    <property type="match status" value="1"/>
</dbReference>
<dbReference type="InterPro" id="IPR017941">
    <property type="entry name" value="Rieske_2Fe-2S"/>
</dbReference>
<dbReference type="Proteomes" id="UP000323380">
    <property type="component" value="Unassembled WGS sequence"/>
</dbReference>
<dbReference type="GO" id="GO:0004497">
    <property type="term" value="F:monooxygenase activity"/>
    <property type="evidence" value="ECO:0007669"/>
    <property type="project" value="UniProtKB-ARBA"/>
</dbReference>
<evidence type="ECO:0000256" key="2">
    <source>
        <dbReference type="ARBA" id="ARBA00022723"/>
    </source>
</evidence>
<organism evidence="6 7">
    <name type="scientific">Actinomadura chibensis</name>
    <dbReference type="NCBI Taxonomy" id="392828"/>
    <lineage>
        <taxon>Bacteria</taxon>
        <taxon>Bacillati</taxon>
        <taxon>Actinomycetota</taxon>
        <taxon>Actinomycetes</taxon>
        <taxon>Streptosporangiales</taxon>
        <taxon>Thermomonosporaceae</taxon>
        <taxon>Actinomadura</taxon>
    </lineage>
</organism>
<reference evidence="6 7" key="1">
    <citation type="submission" date="2019-08" db="EMBL/GenBank/DDBJ databases">
        <title>Actinomadura sp. nov. CYP1-5 isolated from mountain soil.</title>
        <authorList>
            <person name="Songsumanus A."/>
            <person name="Kuncharoen N."/>
            <person name="Kudo T."/>
            <person name="Yuki M."/>
            <person name="Igarashi Y."/>
            <person name="Tanasupawat S."/>
        </authorList>
    </citation>
    <scope>NUCLEOTIDE SEQUENCE [LARGE SCALE GENOMIC DNA]</scope>
    <source>
        <strain evidence="6 7">JCM 14158</strain>
    </source>
</reference>
<keyword evidence="7" id="KW-1185">Reference proteome</keyword>
<keyword evidence="3" id="KW-0408">Iron</keyword>
<dbReference type="GO" id="GO:0051537">
    <property type="term" value="F:2 iron, 2 sulfur cluster binding"/>
    <property type="evidence" value="ECO:0007669"/>
    <property type="project" value="UniProtKB-KW"/>
</dbReference>
<dbReference type="InterPro" id="IPR036922">
    <property type="entry name" value="Rieske_2Fe-2S_sf"/>
</dbReference>
<dbReference type="PROSITE" id="PS51296">
    <property type="entry name" value="RIESKE"/>
    <property type="match status" value="1"/>
</dbReference>
<dbReference type="Pfam" id="PF00355">
    <property type="entry name" value="Rieske"/>
    <property type="match status" value="1"/>
</dbReference>
<comment type="caution">
    <text evidence="6">The sequence shown here is derived from an EMBL/GenBank/DDBJ whole genome shotgun (WGS) entry which is preliminary data.</text>
</comment>
<protein>
    <submittedName>
        <fullName evidence="6">Rieske (2Fe-2S) protein</fullName>
    </submittedName>
</protein>
<evidence type="ECO:0000256" key="1">
    <source>
        <dbReference type="ARBA" id="ARBA00022714"/>
    </source>
</evidence>
<keyword evidence="4" id="KW-0411">Iron-sulfur</keyword>
<sequence length="220" mass="23024">MTMRRLHRFVEKLLNGGRPRPFPVDDADADALRVAIELRAARPGSGAPREEFIAGLHRRLARDQADAAPVPVRRRILVGGAVGAAGAAAGVIADRMVVAPPAAAPAAKSLTPDVGAWHPVVNAADVAEGAVHGFSAGGVDGFLTRDGGRLRAVSGTCTHQGCRLGVHERTKLRCPCHGALFALDGAVLYHRLKAPIPGLPRLAIRQVNGVVEVFVPRGPI</sequence>
<evidence type="ECO:0000259" key="5">
    <source>
        <dbReference type="PROSITE" id="PS51296"/>
    </source>
</evidence>
<dbReference type="GO" id="GO:0016705">
    <property type="term" value="F:oxidoreductase activity, acting on paired donors, with incorporation or reduction of molecular oxygen"/>
    <property type="evidence" value="ECO:0007669"/>
    <property type="project" value="UniProtKB-ARBA"/>
</dbReference>
<dbReference type="SUPFAM" id="SSF50022">
    <property type="entry name" value="ISP domain"/>
    <property type="match status" value="1"/>
</dbReference>
<evidence type="ECO:0000313" key="7">
    <source>
        <dbReference type="Proteomes" id="UP000323380"/>
    </source>
</evidence>
<evidence type="ECO:0000313" key="6">
    <source>
        <dbReference type="EMBL" id="TYB44114.1"/>
    </source>
</evidence>
<evidence type="ECO:0000256" key="3">
    <source>
        <dbReference type="ARBA" id="ARBA00023004"/>
    </source>
</evidence>
<keyword evidence="2" id="KW-0479">Metal-binding</keyword>
<dbReference type="AlphaFoldDB" id="A0A5D0NIE7"/>
<dbReference type="CDD" id="cd03467">
    <property type="entry name" value="Rieske"/>
    <property type="match status" value="1"/>
</dbReference>